<dbReference type="SUPFAM" id="SSF49363">
    <property type="entry name" value="Purple acid phosphatase, N-terminal domain"/>
    <property type="match status" value="1"/>
</dbReference>
<dbReference type="GO" id="GO:0003993">
    <property type="term" value="F:acid phosphatase activity"/>
    <property type="evidence" value="ECO:0007669"/>
    <property type="project" value="UniProtKB-EC"/>
</dbReference>
<keyword evidence="2" id="KW-0325">Glycoprotein</keyword>
<dbReference type="AlphaFoldDB" id="T0Q8K1"/>
<dbReference type="PANTHER" id="PTHR45867">
    <property type="entry name" value="PURPLE ACID PHOSPHATASE"/>
    <property type="match status" value="1"/>
</dbReference>
<dbReference type="STRING" id="1156394.T0Q8K1"/>
<dbReference type="InterPro" id="IPR029052">
    <property type="entry name" value="Metallo-depent_PP-like"/>
</dbReference>
<feature type="domain" description="Calcineurin-like phosphoesterase" evidence="4">
    <location>
        <begin position="174"/>
        <end position="417"/>
    </location>
</feature>
<evidence type="ECO:0000259" key="6">
    <source>
        <dbReference type="Pfam" id="PF16656"/>
    </source>
</evidence>
<keyword evidence="1" id="KW-0732">Signal</keyword>
<keyword evidence="3" id="KW-0378">Hydrolase</keyword>
<dbReference type="eggNOG" id="KOG1378">
    <property type="taxonomic scope" value="Eukaryota"/>
</dbReference>
<protein>
    <recommendedName>
        <fullName evidence="3">Purple acid phosphatase</fullName>
        <ecNumber evidence="3">3.1.3.2</ecNumber>
    </recommendedName>
</protein>
<dbReference type="Gene3D" id="3.60.21.10">
    <property type="match status" value="1"/>
</dbReference>
<evidence type="ECO:0000259" key="5">
    <source>
        <dbReference type="Pfam" id="PF14008"/>
    </source>
</evidence>
<dbReference type="InterPro" id="IPR004843">
    <property type="entry name" value="Calcineurin-like_PHP"/>
</dbReference>
<dbReference type="InterPro" id="IPR025733">
    <property type="entry name" value="PAPs_C"/>
</dbReference>
<dbReference type="VEuPathDB" id="FungiDB:SDRG_11416"/>
<reference evidence="7 8" key="1">
    <citation type="submission" date="2012-04" db="EMBL/GenBank/DDBJ databases">
        <title>The Genome Sequence of Saprolegnia declina VS20.</title>
        <authorList>
            <consortium name="The Broad Institute Genome Sequencing Platform"/>
            <person name="Russ C."/>
            <person name="Nusbaum C."/>
            <person name="Tyler B."/>
            <person name="van West P."/>
            <person name="Dieguez-Uribeondo J."/>
            <person name="de Bruijn I."/>
            <person name="Tripathy S."/>
            <person name="Jiang R."/>
            <person name="Young S.K."/>
            <person name="Zeng Q."/>
            <person name="Gargeya S."/>
            <person name="Fitzgerald M."/>
            <person name="Haas B."/>
            <person name="Abouelleil A."/>
            <person name="Alvarado L."/>
            <person name="Arachchi H.M."/>
            <person name="Berlin A."/>
            <person name="Chapman S.B."/>
            <person name="Goldberg J."/>
            <person name="Griggs A."/>
            <person name="Gujja S."/>
            <person name="Hansen M."/>
            <person name="Howarth C."/>
            <person name="Imamovic A."/>
            <person name="Larimer J."/>
            <person name="McCowen C."/>
            <person name="Montmayeur A."/>
            <person name="Murphy C."/>
            <person name="Neiman D."/>
            <person name="Pearson M."/>
            <person name="Priest M."/>
            <person name="Roberts A."/>
            <person name="Saif S."/>
            <person name="Shea T."/>
            <person name="Sisk P."/>
            <person name="Sykes S."/>
            <person name="Wortman J."/>
            <person name="Nusbaum C."/>
            <person name="Birren B."/>
        </authorList>
    </citation>
    <scope>NUCLEOTIDE SEQUENCE [LARGE SCALE GENOMIC DNA]</scope>
    <source>
        <strain evidence="7 8">VS20</strain>
    </source>
</reference>
<sequence length="513" mass="56944">MYGAIERPPTPAAVAPVRRRALALAVLLLALLSGLLLFHYLVVPATPASAAASMEEGPETQAMVELHVRPQQLHLAYAGVEPGTAMTVSWTTYHRINDSAVWVADHLFHNTSRLTAHMATVASYYADEHYTLYTYHVTLSNLLPKTRYYYQVGSLQNVTRRSSVYHFRTARPSSDNHSFEMLMYADFGEHNAEATVSLVSALADRLDLIWHVGDLSYADNAFQALDKDTNALGFVYERAYNAWMNSLEPTMHHVPYMTTVGNHEAECYSPACVYSEAKQAQLSNFSAFNTRFRMPSAESNGTHNMWYSWNHGPVHFISISSESDFEGAPSNNKGTKVANGHFGDQLAWLEADLKAAVALRHERPWILVGSHRPIYGLKVFKPTGHPKKKQEAILAAFEPLFLKYQVDMVLSGHQHAYERHLPIANRVPVLDGVSDDRSVYLNPAAPVYMVSGACGSAGGHEPYDGVAAQTWNVLVDNTHYGVSLLKANRSVLSWSFVDAGSGLAVDTFEIRKE</sequence>
<dbReference type="PANTHER" id="PTHR45867:SF3">
    <property type="entry name" value="ACID PHOSPHATASE TYPE 7"/>
    <property type="match status" value="1"/>
</dbReference>
<dbReference type="InterPro" id="IPR041792">
    <property type="entry name" value="MPP_PAP"/>
</dbReference>
<dbReference type="RefSeq" id="XP_008615679.1">
    <property type="nucleotide sequence ID" value="XM_008617457.1"/>
</dbReference>
<dbReference type="GO" id="GO:0046872">
    <property type="term" value="F:metal ion binding"/>
    <property type="evidence" value="ECO:0007669"/>
    <property type="project" value="InterPro"/>
</dbReference>
<evidence type="ECO:0000259" key="4">
    <source>
        <dbReference type="Pfam" id="PF00149"/>
    </source>
</evidence>
<dbReference type="InterPro" id="IPR008963">
    <property type="entry name" value="Purple_acid_Pase-like_N"/>
</dbReference>
<dbReference type="EMBL" id="JH767172">
    <property type="protein sequence ID" value="EQC30941.1"/>
    <property type="molecule type" value="Genomic_DNA"/>
</dbReference>
<dbReference type="OrthoDB" id="45007at2759"/>
<dbReference type="EC" id="3.1.3.2" evidence="3"/>
<comment type="catalytic activity">
    <reaction evidence="3">
        <text>a phosphate monoester + H2O = an alcohol + phosphate</text>
        <dbReference type="Rhea" id="RHEA:15017"/>
        <dbReference type="ChEBI" id="CHEBI:15377"/>
        <dbReference type="ChEBI" id="CHEBI:30879"/>
        <dbReference type="ChEBI" id="CHEBI:43474"/>
        <dbReference type="ChEBI" id="CHEBI:67140"/>
        <dbReference type="EC" id="3.1.3.2"/>
    </reaction>
</comment>
<dbReference type="Pfam" id="PF14008">
    <property type="entry name" value="Metallophos_C"/>
    <property type="match status" value="1"/>
</dbReference>
<dbReference type="InParanoid" id="T0Q8K1"/>
<dbReference type="CDD" id="cd00839">
    <property type="entry name" value="MPP_PAPs"/>
    <property type="match status" value="1"/>
</dbReference>
<comment type="similarity">
    <text evidence="3">Belongs to the metallophosphoesterase superfamily. Purple acid phosphatase family.</text>
</comment>
<feature type="domain" description="Purple acid phosphatase N-terminal" evidence="6">
    <location>
        <begin position="70"/>
        <end position="169"/>
    </location>
</feature>
<evidence type="ECO:0000256" key="1">
    <source>
        <dbReference type="ARBA" id="ARBA00022729"/>
    </source>
</evidence>
<dbReference type="Pfam" id="PF00149">
    <property type="entry name" value="Metallophos"/>
    <property type="match status" value="1"/>
</dbReference>
<dbReference type="Proteomes" id="UP000030762">
    <property type="component" value="Unassembled WGS sequence"/>
</dbReference>
<name>T0Q8K1_SAPDV</name>
<dbReference type="Pfam" id="PF16656">
    <property type="entry name" value="Pur_ac_phosph_N"/>
    <property type="match status" value="1"/>
</dbReference>
<evidence type="ECO:0000313" key="7">
    <source>
        <dbReference type="EMBL" id="EQC30941.1"/>
    </source>
</evidence>
<dbReference type="Gene3D" id="2.60.40.380">
    <property type="entry name" value="Purple acid phosphatase-like, N-terminal"/>
    <property type="match status" value="1"/>
</dbReference>
<dbReference type="SUPFAM" id="SSF56300">
    <property type="entry name" value="Metallo-dependent phosphatases"/>
    <property type="match status" value="1"/>
</dbReference>
<evidence type="ECO:0000256" key="3">
    <source>
        <dbReference type="RuleBase" id="RU361203"/>
    </source>
</evidence>
<organism evidence="7 8">
    <name type="scientific">Saprolegnia diclina (strain VS20)</name>
    <dbReference type="NCBI Taxonomy" id="1156394"/>
    <lineage>
        <taxon>Eukaryota</taxon>
        <taxon>Sar</taxon>
        <taxon>Stramenopiles</taxon>
        <taxon>Oomycota</taxon>
        <taxon>Saprolegniomycetes</taxon>
        <taxon>Saprolegniales</taxon>
        <taxon>Saprolegniaceae</taxon>
        <taxon>Saprolegnia</taxon>
    </lineage>
</organism>
<dbReference type="OMA" id="WYSFRVS"/>
<proteinExistence type="inferred from homology"/>
<dbReference type="GeneID" id="19952143"/>
<evidence type="ECO:0000256" key="2">
    <source>
        <dbReference type="ARBA" id="ARBA00023180"/>
    </source>
</evidence>
<gene>
    <name evidence="7" type="ORF">SDRG_11416</name>
</gene>
<dbReference type="InterPro" id="IPR015914">
    <property type="entry name" value="PAPs_N"/>
</dbReference>
<accession>T0Q8K1</accession>
<evidence type="ECO:0000313" key="8">
    <source>
        <dbReference type="Proteomes" id="UP000030762"/>
    </source>
</evidence>
<feature type="domain" description="Purple acid phosphatase C-terminal" evidence="5">
    <location>
        <begin position="445"/>
        <end position="506"/>
    </location>
</feature>
<keyword evidence="8" id="KW-1185">Reference proteome</keyword>